<comment type="caution">
    <text evidence="2">The sequence shown here is derived from an EMBL/GenBank/DDBJ whole genome shotgun (WGS) entry which is preliminary data.</text>
</comment>
<protein>
    <submittedName>
        <fullName evidence="2">Uncharacterized protein</fullName>
    </submittedName>
</protein>
<dbReference type="EMBL" id="LIYD01000005">
    <property type="protein sequence ID" value="KOS07035.1"/>
    <property type="molecule type" value="Genomic_DNA"/>
</dbReference>
<keyword evidence="1" id="KW-0472">Membrane</keyword>
<feature type="transmembrane region" description="Helical" evidence="1">
    <location>
        <begin position="57"/>
        <end position="75"/>
    </location>
</feature>
<dbReference type="AlphaFoldDB" id="A0A0M8MC37"/>
<sequence length="152" mass="17212">MKKVVPVYCLLCFLLIFVVSVLSLNKPSIEIVTLLFTSLAGLLAATGLLLKKYIYPSLLVLVLLYAFQSISFVFWQTHYKFVIGPGISFAAFTTPDFITRFGIRIFDIAFQVWPTESYNSITVNILHVSLTVFFVKWLNQFEKSSIAATKQP</sequence>
<organism evidence="2 3">
    <name type="scientific">Flavobacterium akiainvivens</name>
    <dbReference type="NCBI Taxonomy" id="1202724"/>
    <lineage>
        <taxon>Bacteria</taxon>
        <taxon>Pseudomonadati</taxon>
        <taxon>Bacteroidota</taxon>
        <taxon>Flavobacteriia</taxon>
        <taxon>Flavobacteriales</taxon>
        <taxon>Flavobacteriaceae</taxon>
        <taxon>Flavobacterium</taxon>
    </lineage>
</organism>
<feature type="transmembrane region" description="Helical" evidence="1">
    <location>
        <begin position="31"/>
        <end position="50"/>
    </location>
</feature>
<keyword evidence="1" id="KW-1133">Transmembrane helix</keyword>
<proteinExistence type="predicted"/>
<accession>A0A0M8MC37</accession>
<reference evidence="2 3" key="1">
    <citation type="submission" date="2015-08" db="EMBL/GenBank/DDBJ databases">
        <title>Whole genome sequence of Flavobacterium akiainvivens IK-1T, from decaying Wikstroemia oahuensis, an endemic Hawaiian shrub.</title>
        <authorList>
            <person name="Wan X."/>
            <person name="Hou S."/>
            <person name="Saito J."/>
            <person name="Donachie S."/>
        </authorList>
    </citation>
    <scope>NUCLEOTIDE SEQUENCE [LARGE SCALE GENOMIC DNA]</scope>
    <source>
        <strain evidence="2 3">IK-1</strain>
    </source>
</reference>
<evidence type="ECO:0000313" key="2">
    <source>
        <dbReference type="EMBL" id="KOS07035.1"/>
    </source>
</evidence>
<dbReference type="STRING" id="1202724.AM493_14085"/>
<feature type="transmembrane region" description="Helical" evidence="1">
    <location>
        <begin position="7"/>
        <end position="25"/>
    </location>
</feature>
<name>A0A0M8MC37_9FLAO</name>
<dbReference type="Proteomes" id="UP000037755">
    <property type="component" value="Unassembled WGS sequence"/>
</dbReference>
<evidence type="ECO:0000313" key="3">
    <source>
        <dbReference type="Proteomes" id="UP000037755"/>
    </source>
</evidence>
<gene>
    <name evidence="2" type="ORF">AM493_14085</name>
</gene>
<evidence type="ECO:0000256" key="1">
    <source>
        <dbReference type="SAM" id="Phobius"/>
    </source>
</evidence>
<keyword evidence="3" id="KW-1185">Reference proteome</keyword>
<keyword evidence="1" id="KW-0812">Transmembrane</keyword>
<dbReference type="PATRIC" id="fig|1202724.3.peg.2925"/>